<protein>
    <submittedName>
        <fullName evidence="1">Uncharacterized protein</fullName>
    </submittedName>
</protein>
<accession>A0A8J5D087</accession>
<dbReference type="EMBL" id="JACEEZ010003763">
    <property type="protein sequence ID" value="KAG0727051.1"/>
    <property type="molecule type" value="Genomic_DNA"/>
</dbReference>
<evidence type="ECO:0000313" key="1">
    <source>
        <dbReference type="EMBL" id="KAG0727051.1"/>
    </source>
</evidence>
<organism evidence="1 2">
    <name type="scientific">Chionoecetes opilio</name>
    <name type="common">Atlantic snow crab</name>
    <name type="synonym">Cancer opilio</name>
    <dbReference type="NCBI Taxonomy" id="41210"/>
    <lineage>
        <taxon>Eukaryota</taxon>
        <taxon>Metazoa</taxon>
        <taxon>Ecdysozoa</taxon>
        <taxon>Arthropoda</taxon>
        <taxon>Crustacea</taxon>
        <taxon>Multicrustacea</taxon>
        <taxon>Malacostraca</taxon>
        <taxon>Eumalacostraca</taxon>
        <taxon>Eucarida</taxon>
        <taxon>Decapoda</taxon>
        <taxon>Pleocyemata</taxon>
        <taxon>Brachyura</taxon>
        <taxon>Eubrachyura</taxon>
        <taxon>Majoidea</taxon>
        <taxon>Majidae</taxon>
        <taxon>Chionoecetes</taxon>
    </lineage>
</organism>
<gene>
    <name evidence="1" type="ORF">GWK47_035440</name>
</gene>
<proteinExistence type="predicted"/>
<dbReference type="Proteomes" id="UP000770661">
    <property type="component" value="Unassembled WGS sequence"/>
</dbReference>
<dbReference type="AlphaFoldDB" id="A0A8J5D087"/>
<name>A0A8J5D087_CHIOP</name>
<reference evidence="1" key="1">
    <citation type="submission" date="2020-07" db="EMBL/GenBank/DDBJ databases">
        <title>The High-quality genome of the commercially important snow crab, Chionoecetes opilio.</title>
        <authorList>
            <person name="Jeong J.-H."/>
            <person name="Ryu S."/>
        </authorList>
    </citation>
    <scope>NUCLEOTIDE SEQUENCE</scope>
    <source>
        <strain evidence="1">MADBK_172401_WGS</strain>
        <tissue evidence="1">Digestive gland</tissue>
    </source>
</reference>
<sequence>MAESIGRLALAKRSQLGRGKSRQPCPRASYIHWDGKTCRIAKYAGGSAGYPQSPDGVQKLIGIPKLASGNGKAMASACGESADDWGLAERVVAMSFDTTDRQTLEPSRCLHPGWSRSLVGVAKPRCRHHDTSWS</sequence>
<evidence type="ECO:0000313" key="2">
    <source>
        <dbReference type="Proteomes" id="UP000770661"/>
    </source>
</evidence>
<keyword evidence="2" id="KW-1185">Reference proteome</keyword>
<comment type="caution">
    <text evidence="1">The sequence shown here is derived from an EMBL/GenBank/DDBJ whole genome shotgun (WGS) entry which is preliminary data.</text>
</comment>